<evidence type="ECO:0000313" key="4">
    <source>
        <dbReference type="Proteomes" id="UP001209540"/>
    </source>
</evidence>
<feature type="compositionally biased region" description="Polar residues" evidence="2">
    <location>
        <begin position="55"/>
        <end position="69"/>
    </location>
</feature>
<dbReference type="GO" id="GO:0090071">
    <property type="term" value="P:negative regulation of ribosome biogenesis"/>
    <property type="evidence" value="ECO:0007669"/>
    <property type="project" value="TreeGrafter"/>
</dbReference>
<name>A0AAD5K5T4_9FUNG</name>
<keyword evidence="4" id="KW-1185">Reference proteome</keyword>
<dbReference type="PANTHER" id="PTHR21043">
    <property type="entry name" value="IOJAP SUPERFAMILY ORTHOLOG"/>
    <property type="match status" value="1"/>
</dbReference>
<dbReference type="Proteomes" id="UP001209540">
    <property type="component" value="Unassembled WGS sequence"/>
</dbReference>
<evidence type="ECO:0000313" key="3">
    <source>
        <dbReference type="EMBL" id="KAI9270473.1"/>
    </source>
</evidence>
<dbReference type="GO" id="GO:0017148">
    <property type="term" value="P:negative regulation of translation"/>
    <property type="evidence" value="ECO:0007669"/>
    <property type="project" value="TreeGrafter"/>
</dbReference>
<dbReference type="EMBL" id="JAIXMP010000007">
    <property type="protein sequence ID" value="KAI9270473.1"/>
    <property type="molecule type" value="Genomic_DNA"/>
</dbReference>
<comment type="caution">
    <text evidence="3">The sequence shown here is derived from an EMBL/GenBank/DDBJ whole genome shotgun (WGS) entry which is preliminary data.</text>
</comment>
<dbReference type="Pfam" id="PF02410">
    <property type="entry name" value="RsfS"/>
    <property type="match status" value="1"/>
</dbReference>
<evidence type="ECO:0000256" key="2">
    <source>
        <dbReference type="SAM" id="MobiDB-lite"/>
    </source>
</evidence>
<proteinExistence type="inferred from homology"/>
<reference evidence="3" key="2">
    <citation type="submission" date="2023-02" db="EMBL/GenBank/DDBJ databases">
        <authorList>
            <consortium name="DOE Joint Genome Institute"/>
            <person name="Mondo S.J."/>
            <person name="Chang Y."/>
            <person name="Wang Y."/>
            <person name="Ahrendt S."/>
            <person name="Andreopoulos W."/>
            <person name="Barry K."/>
            <person name="Beard J."/>
            <person name="Benny G.L."/>
            <person name="Blankenship S."/>
            <person name="Bonito G."/>
            <person name="Cuomo C."/>
            <person name="Desiro A."/>
            <person name="Gervers K.A."/>
            <person name="Hundley H."/>
            <person name="Kuo A."/>
            <person name="LaButti K."/>
            <person name="Lang B.F."/>
            <person name="Lipzen A."/>
            <person name="O'Donnell K."/>
            <person name="Pangilinan J."/>
            <person name="Reynolds N."/>
            <person name="Sandor L."/>
            <person name="Smith M.W."/>
            <person name="Tsang A."/>
            <person name="Grigoriev I.V."/>
            <person name="Stajich J.E."/>
            <person name="Spatafora J.W."/>
        </authorList>
    </citation>
    <scope>NUCLEOTIDE SEQUENCE</scope>
    <source>
        <strain evidence="3">RSA 2281</strain>
    </source>
</reference>
<accession>A0AAD5K5T4</accession>
<dbReference type="HAMAP" id="MF_01477">
    <property type="entry name" value="Iojap_RsfS"/>
    <property type="match status" value="1"/>
</dbReference>
<feature type="region of interest" description="Disordered" evidence="2">
    <location>
        <begin position="55"/>
        <end position="77"/>
    </location>
</feature>
<organism evidence="3 4">
    <name type="scientific">Phascolomyces articulosus</name>
    <dbReference type="NCBI Taxonomy" id="60185"/>
    <lineage>
        <taxon>Eukaryota</taxon>
        <taxon>Fungi</taxon>
        <taxon>Fungi incertae sedis</taxon>
        <taxon>Mucoromycota</taxon>
        <taxon>Mucoromycotina</taxon>
        <taxon>Mucoromycetes</taxon>
        <taxon>Mucorales</taxon>
        <taxon>Lichtheimiaceae</taxon>
        <taxon>Phascolomyces</taxon>
    </lineage>
</organism>
<comment type="similarity">
    <text evidence="1">Belongs to the Iojap/RsfS family.</text>
</comment>
<dbReference type="GO" id="GO:0043023">
    <property type="term" value="F:ribosomal large subunit binding"/>
    <property type="evidence" value="ECO:0007669"/>
    <property type="project" value="TreeGrafter"/>
</dbReference>
<protein>
    <submittedName>
        <fullName evidence="3">Oligomerization domain-containing protein</fullName>
    </submittedName>
</protein>
<dbReference type="InterPro" id="IPR004394">
    <property type="entry name" value="Iojap/RsfS/C7orf30"/>
</dbReference>
<dbReference type="SUPFAM" id="SSF81301">
    <property type="entry name" value="Nucleotidyltransferase"/>
    <property type="match status" value="1"/>
</dbReference>
<dbReference type="AlphaFoldDB" id="A0AAD5K5T4"/>
<gene>
    <name evidence="3" type="ORF">BDA99DRAFT_534583</name>
</gene>
<evidence type="ECO:0000256" key="1">
    <source>
        <dbReference type="ARBA" id="ARBA00010574"/>
    </source>
</evidence>
<sequence length="279" mass="32376">MHKFITPLHRLSISRQQQQTSTLRFITTIKTTQKPFTPLACHPRCLSTLTPVLQQQQHNNSTKPPLSKQQDQDQEELETIDPKDYPELYPELEKQQQVDTNDEQIDEEEEMVDTEWFVEDEGEQDENFVPLWQRRAVGDHLHGRWAMQEASKRLIDAGDLTPENIQALLEENKMDHVQVLDVRGNCDWTDYMVVAESDKGDRFLSNVAEQIRQTVNKAIRENPAAQDELTAPHIEGRDDQSGWVLIDLGSCVVHLFTPEVRQHYDLEGLWIPNNKEEES</sequence>
<reference evidence="3" key="1">
    <citation type="journal article" date="2022" name="IScience">
        <title>Evolution of zygomycete secretomes and the origins of terrestrial fungal ecologies.</title>
        <authorList>
            <person name="Chang Y."/>
            <person name="Wang Y."/>
            <person name="Mondo S."/>
            <person name="Ahrendt S."/>
            <person name="Andreopoulos W."/>
            <person name="Barry K."/>
            <person name="Beard J."/>
            <person name="Benny G.L."/>
            <person name="Blankenship S."/>
            <person name="Bonito G."/>
            <person name="Cuomo C."/>
            <person name="Desiro A."/>
            <person name="Gervers K.A."/>
            <person name="Hundley H."/>
            <person name="Kuo A."/>
            <person name="LaButti K."/>
            <person name="Lang B.F."/>
            <person name="Lipzen A."/>
            <person name="O'Donnell K."/>
            <person name="Pangilinan J."/>
            <person name="Reynolds N."/>
            <person name="Sandor L."/>
            <person name="Smith M.E."/>
            <person name="Tsang A."/>
            <person name="Grigoriev I.V."/>
            <person name="Stajich J.E."/>
            <person name="Spatafora J.W."/>
        </authorList>
    </citation>
    <scope>NUCLEOTIDE SEQUENCE</scope>
    <source>
        <strain evidence="3">RSA 2281</strain>
    </source>
</reference>
<dbReference type="PANTHER" id="PTHR21043:SF0">
    <property type="entry name" value="MITOCHONDRIAL ASSEMBLY OF RIBOSOMAL LARGE SUBUNIT PROTEIN 1"/>
    <property type="match status" value="1"/>
</dbReference>
<dbReference type="Gene3D" id="3.30.460.10">
    <property type="entry name" value="Beta Polymerase, domain 2"/>
    <property type="match status" value="1"/>
</dbReference>
<dbReference type="InterPro" id="IPR043519">
    <property type="entry name" value="NT_sf"/>
</dbReference>
<dbReference type="NCBIfam" id="TIGR00090">
    <property type="entry name" value="rsfS_iojap_ybeB"/>
    <property type="match status" value="1"/>
</dbReference>